<evidence type="ECO:0000313" key="3">
    <source>
        <dbReference type="Proteomes" id="UP001275049"/>
    </source>
</evidence>
<name>A0ABU5G9H8_9ACTO</name>
<dbReference type="EMBL" id="JAWNGA010000004">
    <property type="protein sequence ID" value="MDY5132731.1"/>
    <property type="molecule type" value="Genomic_DNA"/>
</dbReference>
<gene>
    <name evidence="2" type="ORF">R6G86_03085</name>
</gene>
<comment type="caution">
    <text evidence="2">The sequence shown here is derived from an EMBL/GenBank/DDBJ whole genome shotgun (WGS) entry which is preliminary data.</text>
</comment>
<protein>
    <submittedName>
        <fullName evidence="2">Uncharacterized protein</fullName>
    </submittedName>
</protein>
<evidence type="ECO:0000256" key="1">
    <source>
        <dbReference type="SAM" id="MobiDB-lite"/>
    </source>
</evidence>
<organism evidence="2 3">
    <name type="scientific">Actinotignum urinale</name>
    <dbReference type="NCBI Taxonomy" id="190146"/>
    <lineage>
        <taxon>Bacteria</taxon>
        <taxon>Bacillati</taxon>
        <taxon>Actinomycetota</taxon>
        <taxon>Actinomycetes</taxon>
        <taxon>Actinomycetales</taxon>
        <taxon>Actinomycetaceae</taxon>
        <taxon>Actinotignum</taxon>
    </lineage>
</organism>
<sequence length="49" mass="5603">MQTAFTTSTNNTDYLRSRQKFSVVVSDNTDDDGNRSSPHNNISETHRTR</sequence>
<proteinExistence type="predicted"/>
<dbReference type="Proteomes" id="UP001275049">
    <property type="component" value="Unassembled WGS sequence"/>
</dbReference>
<evidence type="ECO:0000313" key="2">
    <source>
        <dbReference type="EMBL" id="MDY5132731.1"/>
    </source>
</evidence>
<dbReference type="RefSeq" id="WP_320755055.1">
    <property type="nucleotide sequence ID" value="NZ_JAWNGA010000004.1"/>
</dbReference>
<keyword evidence="3" id="KW-1185">Reference proteome</keyword>
<accession>A0ABU5G9H8</accession>
<reference evidence="2 3" key="1">
    <citation type="submission" date="2023-10" db="EMBL/GenBank/DDBJ databases">
        <title>Whole Genome based description of the genera Actinobaculum and Actinotignum reveals a complex phylogenetic relationship within the species included in the genus Actinotignum.</title>
        <authorList>
            <person name="Jensen C.S."/>
            <person name="Dargis R."/>
            <person name="Kemp M."/>
            <person name="Christensen J.J."/>
        </authorList>
    </citation>
    <scope>NUCLEOTIDE SEQUENCE [LARGE SCALE GENOMIC DNA]</scope>
    <source>
        <strain evidence="2 3">SLA_B974</strain>
    </source>
</reference>
<feature type="region of interest" description="Disordered" evidence="1">
    <location>
        <begin position="25"/>
        <end position="49"/>
    </location>
</feature>